<accession>A0A0G1J959</accession>
<evidence type="ECO:0000313" key="4">
    <source>
        <dbReference type="EMBL" id="KKT67800.1"/>
    </source>
</evidence>
<comment type="caution">
    <text evidence="4">The sequence shown here is derived from an EMBL/GenBank/DDBJ whole genome shotgun (WGS) entry which is preliminary data.</text>
</comment>
<dbReference type="SUPFAM" id="SSF53448">
    <property type="entry name" value="Nucleotide-diphospho-sugar transferases"/>
    <property type="match status" value="1"/>
</dbReference>
<dbReference type="Proteomes" id="UP000033901">
    <property type="component" value="Unassembled WGS sequence"/>
</dbReference>
<organism evidence="4 5">
    <name type="scientific">Candidatus Curtissbacteria bacterium GW2011_GWC1_44_33</name>
    <dbReference type="NCBI Taxonomy" id="1618413"/>
    <lineage>
        <taxon>Bacteria</taxon>
        <taxon>Candidatus Curtissiibacteriota</taxon>
    </lineage>
</organism>
<dbReference type="InterPro" id="IPR029044">
    <property type="entry name" value="Nucleotide-diphossugar_trans"/>
</dbReference>
<dbReference type="InterPro" id="IPR020904">
    <property type="entry name" value="Sc_DH/Rdtase_CS"/>
</dbReference>
<dbReference type="Gene3D" id="3.40.50.720">
    <property type="entry name" value="NAD(P)-binding Rossmann-like Domain"/>
    <property type="match status" value="2"/>
</dbReference>
<reference evidence="4 5" key="1">
    <citation type="journal article" date="2015" name="Nature">
        <title>rRNA introns, odd ribosomes, and small enigmatic genomes across a large radiation of phyla.</title>
        <authorList>
            <person name="Brown C.T."/>
            <person name="Hug L.A."/>
            <person name="Thomas B.C."/>
            <person name="Sharon I."/>
            <person name="Castelle C.J."/>
            <person name="Singh A."/>
            <person name="Wilkins M.J."/>
            <person name="Williams K.H."/>
            <person name="Banfield J.F."/>
        </authorList>
    </citation>
    <scope>NUCLEOTIDE SEQUENCE [LARGE SCALE GENOMIC DNA]</scope>
</reference>
<dbReference type="PRINTS" id="PR00081">
    <property type="entry name" value="GDHRDH"/>
</dbReference>
<proteinExistence type="inferred from homology"/>
<feature type="domain" description="Glycosyltransferase 2-like" evidence="3">
    <location>
        <begin position="221"/>
        <end position="351"/>
    </location>
</feature>
<evidence type="ECO:0000259" key="3">
    <source>
        <dbReference type="Pfam" id="PF00535"/>
    </source>
</evidence>
<gene>
    <name evidence="4" type="ORF">UW61_C0003G0009</name>
</gene>
<dbReference type="InterPro" id="IPR036291">
    <property type="entry name" value="NAD(P)-bd_dom_sf"/>
</dbReference>
<dbReference type="Pfam" id="PF00535">
    <property type="entry name" value="Glycos_transf_2"/>
    <property type="match status" value="1"/>
</dbReference>
<dbReference type="GO" id="GO:0016491">
    <property type="term" value="F:oxidoreductase activity"/>
    <property type="evidence" value="ECO:0007669"/>
    <property type="project" value="UniProtKB-KW"/>
</dbReference>
<dbReference type="InterPro" id="IPR051911">
    <property type="entry name" value="SDR_oxidoreductase"/>
</dbReference>
<keyword evidence="2" id="KW-0560">Oxidoreductase</keyword>
<dbReference type="Gene3D" id="3.90.550.10">
    <property type="entry name" value="Spore Coat Polysaccharide Biosynthesis Protein SpsA, Chain A"/>
    <property type="match status" value="1"/>
</dbReference>
<evidence type="ECO:0000256" key="1">
    <source>
        <dbReference type="ARBA" id="ARBA00006484"/>
    </source>
</evidence>
<name>A0A0G1J959_9BACT</name>
<dbReference type="PANTHER" id="PTHR43976:SF16">
    <property type="entry name" value="SHORT-CHAIN DEHYDROGENASE_REDUCTASE FAMILY PROTEIN"/>
    <property type="match status" value="1"/>
</dbReference>
<comment type="similarity">
    <text evidence="1">Belongs to the short-chain dehydrogenases/reductases (SDR) family.</text>
</comment>
<dbReference type="EMBL" id="LCIZ01000003">
    <property type="protein sequence ID" value="KKT67800.1"/>
    <property type="molecule type" value="Genomic_DNA"/>
</dbReference>
<dbReference type="InterPro" id="IPR002347">
    <property type="entry name" value="SDR_fam"/>
</dbReference>
<sequence length="378" mass="42191">MRKIVLVTGCSSGLGQKLAQNLSGKHEVYAGARDLEKIQVSNKFIHPIRLDITNDSECPLAGSTSNFEPQEYKNILDTNAVGAFRLMRLVIPGMKSRKSGKIINITSLNGLVSLPNFGLYSSSKFALEALGQALRYELAKDNISVTNVAPGAILSTSLKGKSLPHRSAREKFFLLKILLSMITQEDVVTEIGKIIDSPHPPGRVILGRDAKITYFLQKLATPSFNSAKILDKCLRLVRQQNYPQEKIEIVLGDGGSTDNTLEVAKKYGARVISIPQEKQHAEYNRGVAYNNATGKFVLTLDSDNFLPDKNWLRRMVRPLLENPKMVATNTCYYHYSKKYVLMDRYFALFGTSEPLPYYLHKADRMPQTSKAWSLTGKA</sequence>
<dbReference type="SUPFAM" id="SSF51735">
    <property type="entry name" value="NAD(P)-binding Rossmann-fold domains"/>
    <property type="match status" value="1"/>
</dbReference>
<dbReference type="Pfam" id="PF00106">
    <property type="entry name" value="adh_short"/>
    <property type="match status" value="1"/>
</dbReference>
<dbReference type="AlphaFoldDB" id="A0A0G1J959"/>
<dbReference type="PROSITE" id="PS00061">
    <property type="entry name" value="ADH_SHORT"/>
    <property type="match status" value="1"/>
</dbReference>
<evidence type="ECO:0000256" key="2">
    <source>
        <dbReference type="ARBA" id="ARBA00023002"/>
    </source>
</evidence>
<protein>
    <submittedName>
        <fullName evidence="4">Putative short-chain type dehydrogenase</fullName>
    </submittedName>
</protein>
<dbReference type="InterPro" id="IPR001173">
    <property type="entry name" value="Glyco_trans_2-like"/>
</dbReference>
<feature type="non-terminal residue" evidence="4">
    <location>
        <position position="378"/>
    </location>
</feature>
<dbReference type="PANTHER" id="PTHR43976">
    <property type="entry name" value="SHORT CHAIN DEHYDROGENASE"/>
    <property type="match status" value="1"/>
</dbReference>
<evidence type="ECO:0000313" key="5">
    <source>
        <dbReference type="Proteomes" id="UP000033901"/>
    </source>
</evidence>
<dbReference type="CDD" id="cd00761">
    <property type="entry name" value="Glyco_tranf_GTA_type"/>
    <property type="match status" value="1"/>
</dbReference>